<keyword evidence="4" id="KW-1185">Reference proteome</keyword>
<sequence length="174" mass="18610">MNLHTTQRCGRYLWRIAAVAFLVGGMSIAPAVADDANDIRALLAQTWDKPDNRLAVDPVVIVEGNALASWTQGDRGGRALLRRNDGGQWKVVLCSGEPLRHASTLIATGIAEADAHALVDRLNEAESKLPAEQARLFSTFEGVVHVAEDDHHGHSAPGGNDAPADNHSGKHHGH</sequence>
<name>A0A109BC04_HYPSL</name>
<dbReference type="NCBIfam" id="NF033672">
    <property type="entry name" value="mbn_chaper_assoc"/>
    <property type="match status" value="1"/>
</dbReference>
<keyword evidence="2" id="KW-0812">Transmembrane</keyword>
<organism evidence="3 4">
    <name type="scientific">Hyphomicrobium sulfonivorans</name>
    <dbReference type="NCBI Taxonomy" id="121290"/>
    <lineage>
        <taxon>Bacteria</taxon>
        <taxon>Pseudomonadati</taxon>
        <taxon>Pseudomonadota</taxon>
        <taxon>Alphaproteobacteria</taxon>
        <taxon>Hyphomicrobiales</taxon>
        <taxon>Hyphomicrobiaceae</taxon>
        <taxon>Hyphomicrobium</taxon>
    </lineage>
</organism>
<feature type="transmembrane region" description="Helical" evidence="2">
    <location>
        <begin position="12"/>
        <end position="33"/>
    </location>
</feature>
<comment type="caution">
    <text evidence="3">The sequence shown here is derived from an EMBL/GenBank/DDBJ whole genome shotgun (WGS) entry which is preliminary data.</text>
</comment>
<dbReference type="EMBL" id="LMTR01000081">
    <property type="protein sequence ID" value="KWT65402.1"/>
    <property type="molecule type" value="Genomic_DNA"/>
</dbReference>
<dbReference type="PATRIC" id="fig|121290.4.peg.3598"/>
<protein>
    <recommendedName>
        <fullName evidence="5">Copper uptake system-associated protein</fullName>
    </recommendedName>
</protein>
<dbReference type="AlphaFoldDB" id="A0A109BC04"/>
<keyword evidence="2" id="KW-0472">Membrane</keyword>
<keyword evidence="2" id="KW-1133">Transmembrane helix</keyword>
<evidence type="ECO:0000256" key="2">
    <source>
        <dbReference type="SAM" id="Phobius"/>
    </source>
</evidence>
<feature type="region of interest" description="Disordered" evidence="1">
    <location>
        <begin position="149"/>
        <end position="174"/>
    </location>
</feature>
<evidence type="ECO:0000256" key="1">
    <source>
        <dbReference type="SAM" id="MobiDB-lite"/>
    </source>
</evidence>
<dbReference type="STRING" id="121290.APY04_2864"/>
<evidence type="ECO:0000313" key="4">
    <source>
        <dbReference type="Proteomes" id="UP000059074"/>
    </source>
</evidence>
<gene>
    <name evidence="3" type="ORF">APY04_2864</name>
</gene>
<reference evidence="3 4" key="1">
    <citation type="submission" date="2015-10" db="EMBL/GenBank/DDBJ databases">
        <title>Transcriptomic analysis of a linuron degrading triple-species bacterial consortium.</title>
        <authorList>
            <person name="Albers P."/>
        </authorList>
    </citation>
    <scope>NUCLEOTIDE SEQUENCE [LARGE SCALE GENOMIC DNA]</scope>
    <source>
        <strain evidence="3 4">WDL6</strain>
    </source>
</reference>
<dbReference type="RefSeq" id="WP_068463609.1">
    <property type="nucleotide sequence ID" value="NZ_LMTR01000081.1"/>
</dbReference>
<accession>A0A109BC04</accession>
<proteinExistence type="predicted"/>
<dbReference type="Proteomes" id="UP000059074">
    <property type="component" value="Unassembled WGS sequence"/>
</dbReference>
<evidence type="ECO:0000313" key="3">
    <source>
        <dbReference type="EMBL" id="KWT65402.1"/>
    </source>
</evidence>
<evidence type="ECO:0008006" key="5">
    <source>
        <dbReference type="Google" id="ProtNLM"/>
    </source>
</evidence>